<protein>
    <submittedName>
        <fullName evidence="1">Uncharacterized protein</fullName>
    </submittedName>
</protein>
<gene>
    <name evidence="1" type="ORF">Poly51_39620</name>
</gene>
<name>A0A5C6ET82_9BACT</name>
<organism evidence="1 2">
    <name type="scientific">Rubripirellula tenax</name>
    <dbReference type="NCBI Taxonomy" id="2528015"/>
    <lineage>
        <taxon>Bacteria</taxon>
        <taxon>Pseudomonadati</taxon>
        <taxon>Planctomycetota</taxon>
        <taxon>Planctomycetia</taxon>
        <taxon>Pirellulales</taxon>
        <taxon>Pirellulaceae</taxon>
        <taxon>Rubripirellula</taxon>
    </lineage>
</organism>
<evidence type="ECO:0000313" key="1">
    <source>
        <dbReference type="EMBL" id="TWU50669.1"/>
    </source>
</evidence>
<reference evidence="1 2" key="1">
    <citation type="submission" date="2019-02" db="EMBL/GenBank/DDBJ databases">
        <title>Deep-cultivation of Planctomycetes and their phenomic and genomic characterization uncovers novel biology.</title>
        <authorList>
            <person name="Wiegand S."/>
            <person name="Jogler M."/>
            <person name="Boedeker C."/>
            <person name="Pinto D."/>
            <person name="Vollmers J."/>
            <person name="Rivas-Marin E."/>
            <person name="Kohn T."/>
            <person name="Peeters S.H."/>
            <person name="Heuer A."/>
            <person name="Rast P."/>
            <person name="Oberbeckmann S."/>
            <person name="Bunk B."/>
            <person name="Jeske O."/>
            <person name="Meyerdierks A."/>
            <person name="Storesund J.E."/>
            <person name="Kallscheuer N."/>
            <person name="Luecker S."/>
            <person name="Lage O.M."/>
            <person name="Pohl T."/>
            <person name="Merkel B.J."/>
            <person name="Hornburger P."/>
            <person name="Mueller R.-W."/>
            <person name="Bruemmer F."/>
            <person name="Labrenz M."/>
            <person name="Spormann A.M."/>
            <person name="Op Den Camp H."/>
            <person name="Overmann J."/>
            <person name="Amann R."/>
            <person name="Jetten M.S.M."/>
            <person name="Mascher T."/>
            <person name="Medema M.H."/>
            <person name="Devos D.P."/>
            <person name="Kaster A.-K."/>
            <person name="Ovreas L."/>
            <person name="Rohde M."/>
            <person name="Galperin M.Y."/>
            <person name="Jogler C."/>
        </authorList>
    </citation>
    <scope>NUCLEOTIDE SEQUENCE [LARGE SCALE GENOMIC DNA]</scope>
    <source>
        <strain evidence="1 2">Poly51</strain>
    </source>
</reference>
<evidence type="ECO:0000313" key="2">
    <source>
        <dbReference type="Proteomes" id="UP000318288"/>
    </source>
</evidence>
<dbReference type="AlphaFoldDB" id="A0A5C6ET82"/>
<dbReference type="EMBL" id="SJPW01000005">
    <property type="protein sequence ID" value="TWU50669.1"/>
    <property type="molecule type" value="Genomic_DNA"/>
</dbReference>
<accession>A0A5C6ET82</accession>
<dbReference type="RefSeq" id="WP_146459368.1">
    <property type="nucleotide sequence ID" value="NZ_SJPW01000005.1"/>
</dbReference>
<sequence>MVGIPDTFPITHDDYHANHIGRLLDGRQFFLTNPFVPAIGDSDGSEYIALFIFDPAGNLLAAQIDSLGPRKSLDQNAASKLYEDRLASLCDAQFTDIRIAPFKTVHEGVEFGLIPRERNDEEDVPAIEIQPGNYMAFFEPWDGEYYT</sequence>
<proteinExistence type="predicted"/>
<dbReference type="OrthoDB" id="9155636at2"/>
<dbReference type="Proteomes" id="UP000318288">
    <property type="component" value="Unassembled WGS sequence"/>
</dbReference>
<keyword evidence="2" id="KW-1185">Reference proteome</keyword>
<comment type="caution">
    <text evidence="1">The sequence shown here is derived from an EMBL/GenBank/DDBJ whole genome shotgun (WGS) entry which is preliminary data.</text>
</comment>